<accession>D8IY77</accession>
<dbReference type="GeneID" id="29391245"/>
<dbReference type="PROSITE" id="PS50914">
    <property type="entry name" value="BON"/>
    <property type="match status" value="1"/>
</dbReference>
<reference evidence="3 4" key="1">
    <citation type="submission" date="2010-04" db="EMBL/GenBank/DDBJ databases">
        <title>The genome of Herbaspirillum seropedicae SmR1, an endophytic, nitrogen-fixing, plant-growth promoting beta-Proteobacteria.</title>
        <authorList>
            <person name="Pedrosa F.O."/>
            <person name="Monteiro R.A."/>
            <person name="Wassem R."/>
            <person name="Cruz L.M."/>
            <person name="Ayub R.A."/>
            <person name="Colauto N.B."/>
            <person name="Fernandez M.A."/>
            <person name="Fungaro M.H.P."/>
            <person name="Grisard E.C."/>
            <person name="Hungria M."/>
            <person name="Madeira H.M.F."/>
            <person name="Nodari R.O."/>
            <person name="Osaku C.A."/>
            <person name="Petzl-Erler M.L."/>
            <person name="Terenzi H."/>
            <person name="Vieira L.G.E."/>
            <person name="Almeida M.I.M."/>
            <person name="Alves L.R."/>
            <person name="Arantes O.M.N."/>
            <person name="Balsanelli E."/>
            <person name="Barcellos F.G."/>
            <person name="Baura V.A."/>
            <person name="Binde D.R."/>
            <person name="Campo R.J."/>
            <person name="Chubatsu L.S."/>
            <person name="Chueire L.M.O."/>
            <person name="Ciferri R.R."/>
            <person name="Correa L.C."/>
            <person name="da Conceicao Silva J.L."/>
            <person name="Dabul A.N.G."/>
            <person name="Dambros B.P."/>
            <person name="Faoro H."/>
            <person name="Favetti A."/>
            <person name="Friedermann G."/>
            <person name="Furlaneto M.C."/>
            <person name="Gasques L.S."/>
            <person name="Gimenes C.C.T."/>
            <person name="Gioppo N.M.R."/>
            <person name="Glienke-Blanco C."/>
            <person name="Godoy L.P."/>
            <person name="Guerra M.P."/>
            <person name="Karp S."/>
            <person name="Kava-Cordeiro V."/>
            <person name="Margarido V.P."/>
            <person name="Mathioni S.M."/>
            <person name="Menck-Soares M.A."/>
            <person name="Murace N.K."/>
            <person name="Nicolas M.F."/>
            <person name="Oliveira C.E.C."/>
            <person name="Pagnan N.A.B."/>
            <person name="Pamphile J.A."/>
            <person name="Patussi E.V."/>
            <person name="Pereira L.F.P."/>
            <person name="Pereira-Ferrari L."/>
            <person name="Pinto F.G.S."/>
            <person name="Precoma C."/>
            <person name="Prioli A.J."/>
            <person name="Prioli S.M.A.P."/>
            <person name="Raittz R.T."/>
            <person name="Ramos H.J.O."/>
            <person name="Ribeiro E.M.S.F."/>
            <person name="Rigo L.U."/>
            <person name="Rocha C.L.M.S.C."/>
            <person name="Rocha S.N."/>
            <person name="Santos K."/>
            <person name="Satori D."/>
            <person name="Silva A.G."/>
            <person name="Simao R.C.G."/>
            <person name="Soares M.A.M."/>
            <person name="Souza E.M."/>
            <person name="Steffens M.B.R."/>
            <person name="Steindel M."/>
            <person name="Tadra-Sfeir M.Z."/>
            <person name="Takahashi E.K."/>
            <person name="Torres R.A."/>
            <person name="Valle J.S."/>
            <person name="Vernal J.I."/>
            <person name="Vilas-Boas L.A."/>
            <person name="Watanabe M.A.E."/>
            <person name="Weiss V.A."/>
            <person name="Yates M.A."/>
            <person name="Souza E.M."/>
        </authorList>
    </citation>
    <scope>NUCLEOTIDE SEQUENCE [LARGE SCALE GENOMIC DNA]</scope>
    <source>
        <strain evidence="3 4">SmR1</strain>
    </source>
</reference>
<dbReference type="InterPro" id="IPR007055">
    <property type="entry name" value="BON_dom"/>
</dbReference>
<dbReference type="OrthoDB" id="8686681at2"/>
<dbReference type="PANTHER" id="PTHR34606">
    <property type="entry name" value="BON DOMAIN-CONTAINING PROTEIN"/>
    <property type="match status" value="1"/>
</dbReference>
<keyword evidence="4" id="KW-1185">Reference proteome</keyword>
<dbReference type="AlphaFoldDB" id="D8IY77"/>
<dbReference type="Pfam" id="PF04972">
    <property type="entry name" value="BON"/>
    <property type="match status" value="1"/>
</dbReference>
<dbReference type="InterPro" id="IPR014004">
    <property type="entry name" value="Transpt-assoc_nodulatn_dom_bac"/>
</dbReference>
<organism evidence="3 4">
    <name type="scientific">Herbaspirillum seropedicae (strain SmR1)</name>
    <dbReference type="NCBI Taxonomy" id="757424"/>
    <lineage>
        <taxon>Bacteria</taxon>
        <taxon>Pseudomonadati</taxon>
        <taxon>Pseudomonadota</taxon>
        <taxon>Betaproteobacteria</taxon>
        <taxon>Burkholderiales</taxon>
        <taxon>Oxalobacteraceae</taxon>
        <taxon>Herbaspirillum</taxon>
    </lineage>
</organism>
<dbReference type="Gene3D" id="3.30.1340.30">
    <property type="match status" value="1"/>
</dbReference>
<gene>
    <name evidence="3" type="primary">osmY</name>
    <name evidence="3" type="ordered locus">Hsero_4738</name>
</gene>
<evidence type="ECO:0000259" key="2">
    <source>
        <dbReference type="PROSITE" id="PS50914"/>
    </source>
</evidence>
<proteinExistence type="predicted"/>
<dbReference type="eggNOG" id="COG2823">
    <property type="taxonomic scope" value="Bacteria"/>
</dbReference>
<dbReference type="KEGG" id="hse:Hsero_4738"/>
<keyword evidence="1" id="KW-0732">Signal</keyword>
<dbReference type="STRING" id="757424.Hsero_4738"/>
<feature type="signal peptide" evidence="1">
    <location>
        <begin position="1"/>
        <end position="26"/>
    </location>
</feature>
<dbReference type="SMART" id="SM00749">
    <property type="entry name" value="BON"/>
    <property type="match status" value="1"/>
</dbReference>
<name>D8IY77_HERSS</name>
<evidence type="ECO:0000256" key="1">
    <source>
        <dbReference type="SAM" id="SignalP"/>
    </source>
</evidence>
<evidence type="ECO:0000313" key="3">
    <source>
        <dbReference type="EMBL" id="ADJ66199.1"/>
    </source>
</evidence>
<sequence>MKKTTFTARLLAASLLVTAAAPAVQAADRAAPVTAQKAGAYIDDSVITAKVKAALVEDKQVSAMKINVTTKDGVVTLKGSVPSAELGQHALQLVAGIEGVRDVKSDLTVKAG</sequence>
<dbReference type="PANTHER" id="PTHR34606:SF15">
    <property type="entry name" value="BON DOMAIN-CONTAINING PROTEIN"/>
    <property type="match status" value="1"/>
</dbReference>
<dbReference type="RefSeq" id="WP_013236649.1">
    <property type="nucleotide sequence ID" value="NC_014323.1"/>
</dbReference>
<dbReference type="EMBL" id="CP002039">
    <property type="protein sequence ID" value="ADJ66199.1"/>
    <property type="molecule type" value="Genomic_DNA"/>
</dbReference>
<feature type="domain" description="BON" evidence="2">
    <location>
        <begin position="43"/>
        <end position="111"/>
    </location>
</feature>
<feature type="chain" id="PRO_5003115716" evidence="1">
    <location>
        <begin position="27"/>
        <end position="112"/>
    </location>
</feature>
<dbReference type="InterPro" id="IPR051686">
    <property type="entry name" value="Lipoprotein_DolP"/>
</dbReference>
<dbReference type="HOGENOM" id="CLU_098552_3_0_4"/>
<protein>
    <submittedName>
        <fullName evidence="3">Hyperosmotically inducible periplasmic protein</fullName>
    </submittedName>
</protein>
<evidence type="ECO:0000313" key="4">
    <source>
        <dbReference type="Proteomes" id="UP000000329"/>
    </source>
</evidence>
<dbReference type="Proteomes" id="UP000000329">
    <property type="component" value="Chromosome"/>
</dbReference>